<evidence type="ECO:0000313" key="5">
    <source>
        <dbReference type="Proteomes" id="UP000288216"/>
    </source>
</evidence>
<protein>
    <recommendedName>
        <fullName evidence="3">Vitellogenin domain-containing protein</fullName>
    </recommendedName>
</protein>
<dbReference type="Proteomes" id="UP000288216">
    <property type="component" value="Unassembled WGS sequence"/>
</dbReference>
<proteinExistence type="predicted"/>
<evidence type="ECO:0000313" key="4">
    <source>
        <dbReference type="EMBL" id="GCB65474.1"/>
    </source>
</evidence>
<dbReference type="Pfam" id="PF01347">
    <property type="entry name" value="Vitellogenin_N"/>
    <property type="match status" value="1"/>
</dbReference>
<keyword evidence="5" id="KW-1185">Reference proteome</keyword>
<dbReference type="SUPFAM" id="SSF56968">
    <property type="entry name" value="Lipovitellin-phosvitin complex, beta-sheet shell regions"/>
    <property type="match status" value="1"/>
</dbReference>
<dbReference type="OrthoDB" id="6484170at2759"/>
<dbReference type="GO" id="GO:0005319">
    <property type="term" value="F:lipid transporter activity"/>
    <property type="evidence" value="ECO:0007669"/>
    <property type="project" value="InterPro"/>
</dbReference>
<dbReference type="OMA" id="WQRALFK"/>
<dbReference type="STRING" id="75743.A0A401NX96"/>
<accession>A0A401NX96</accession>
<comment type="caution">
    <text evidence="4">The sequence shown here is derived from an EMBL/GenBank/DDBJ whole genome shotgun (WGS) entry which is preliminary data.</text>
</comment>
<dbReference type="PANTHER" id="PTHR37860:SF2">
    <property type="entry name" value="VITELLOGENIN DOMAIN-CONTAINING PROTEIN"/>
    <property type="match status" value="1"/>
</dbReference>
<dbReference type="AlphaFoldDB" id="A0A401NX96"/>
<evidence type="ECO:0000259" key="3">
    <source>
        <dbReference type="PROSITE" id="PS51211"/>
    </source>
</evidence>
<comment type="caution">
    <text evidence="2">Lacks conserved residue(s) required for the propagation of feature annotation.</text>
</comment>
<gene>
    <name evidence="4" type="ORF">scyTo_0007724</name>
</gene>
<dbReference type="InterPro" id="IPR015819">
    <property type="entry name" value="Lipid_transp_b-sht_shell"/>
</dbReference>
<keyword evidence="1" id="KW-0732">Signal</keyword>
<sequence>MGNVAKPRPGIPCVATCTGTNQLNYQKGFRYTYKYTTATNSFLQGSSHESSGVAIECLVNIDVLDKCHHMLTLKNTQIKGSMSNEVELLPGQEKLRSSLEKHPLQFSFQDGIIPEICPSDSEETWALNIKRGILSVLQDSYTVNKQKTVEEVDISGKCLSTYKVQGSLLVKFKNLNDCSLRSMAVTSLQSVALPNSASHQQILDSQLECTQSYKGGIIEMATCNESNVFRPFSKEGKGAKTEIVTTLKLLKMEEASPMPRVEQKTSQHSTLLFERESGKGKKTRYSSAEQVTDAVRQLCLTKGMTFESADLFMSLVFDLRGLSLGALRDLWQRALFKCRDNW</sequence>
<name>A0A401NX96_SCYTO</name>
<evidence type="ECO:0000256" key="1">
    <source>
        <dbReference type="ARBA" id="ARBA00022729"/>
    </source>
</evidence>
<dbReference type="Gene3D" id="2.30.230.10">
    <property type="entry name" value="Lipovitellin, beta-sheet shell regions, chain A"/>
    <property type="match status" value="1"/>
</dbReference>
<dbReference type="InterPro" id="IPR015816">
    <property type="entry name" value="Vitellinogen_b-sht_N"/>
</dbReference>
<reference evidence="4 5" key="1">
    <citation type="journal article" date="2018" name="Nat. Ecol. Evol.">
        <title>Shark genomes provide insights into elasmobranch evolution and the origin of vertebrates.</title>
        <authorList>
            <person name="Hara Y"/>
            <person name="Yamaguchi K"/>
            <person name="Onimaru K"/>
            <person name="Kadota M"/>
            <person name="Koyanagi M"/>
            <person name="Keeley SD"/>
            <person name="Tatsumi K"/>
            <person name="Tanaka K"/>
            <person name="Motone F"/>
            <person name="Kageyama Y"/>
            <person name="Nozu R"/>
            <person name="Adachi N"/>
            <person name="Nishimura O"/>
            <person name="Nakagawa R"/>
            <person name="Tanegashima C"/>
            <person name="Kiyatake I"/>
            <person name="Matsumoto R"/>
            <person name="Murakumo K"/>
            <person name="Nishida K"/>
            <person name="Terakita A"/>
            <person name="Kuratani S"/>
            <person name="Sato K"/>
            <person name="Hyodo S Kuraku.S."/>
        </authorList>
    </citation>
    <scope>NUCLEOTIDE SEQUENCE [LARGE SCALE GENOMIC DNA]</scope>
</reference>
<dbReference type="PROSITE" id="PS51211">
    <property type="entry name" value="VITELLOGENIN"/>
    <property type="match status" value="1"/>
</dbReference>
<organism evidence="4 5">
    <name type="scientific">Scyliorhinus torazame</name>
    <name type="common">Cloudy catshark</name>
    <name type="synonym">Catulus torazame</name>
    <dbReference type="NCBI Taxonomy" id="75743"/>
    <lineage>
        <taxon>Eukaryota</taxon>
        <taxon>Metazoa</taxon>
        <taxon>Chordata</taxon>
        <taxon>Craniata</taxon>
        <taxon>Vertebrata</taxon>
        <taxon>Chondrichthyes</taxon>
        <taxon>Elasmobranchii</taxon>
        <taxon>Galeomorphii</taxon>
        <taxon>Galeoidea</taxon>
        <taxon>Carcharhiniformes</taxon>
        <taxon>Scyliorhinidae</taxon>
        <taxon>Scyliorhinus</taxon>
    </lineage>
</organism>
<dbReference type="InterPro" id="IPR001747">
    <property type="entry name" value="Vitellogenin_N"/>
</dbReference>
<dbReference type="PANTHER" id="PTHR37860">
    <property type="entry name" value="AGAP008810-PA"/>
    <property type="match status" value="1"/>
</dbReference>
<evidence type="ECO:0000256" key="2">
    <source>
        <dbReference type="PROSITE-ProRule" id="PRU00557"/>
    </source>
</evidence>
<feature type="domain" description="Vitellogenin" evidence="3">
    <location>
        <begin position="25"/>
        <end position="342"/>
    </location>
</feature>
<dbReference type="EMBL" id="BFAA01002850">
    <property type="protein sequence ID" value="GCB65474.1"/>
    <property type="molecule type" value="Genomic_DNA"/>
</dbReference>